<dbReference type="InterPro" id="IPR046341">
    <property type="entry name" value="SET_dom_sf"/>
</dbReference>
<reference evidence="2" key="1">
    <citation type="journal article" date="2017" name="Nat. Microbiol.">
        <title>Global analysis of biosynthetic gene clusters reveals vast potential of secondary metabolite production in Penicillium species.</title>
        <authorList>
            <person name="Nielsen J.C."/>
            <person name="Grijseels S."/>
            <person name="Prigent S."/>
            <person name="Ji B."/>
            <person name="Dainat J."/>
            <person name="Nielsen K.F."/>
            <person name="Frisvad J.C."/>
            <person name="Workman M."/>
            <person name="Nielsen J."/>
        </authorList>
    </citation>
    <scope>NUCLEOTIDE SEQUENCE [LARGE SCALE GENOMIC DNA]</scope>
    <source>
        <strain evidence="2">IBT 4502</strain>
    </source>
</reference>
<dbReference type="Gene3D" id="2.170.270.10">
    <property type="entry name" value="SET domain"/>
    <property type="match status" value="1"/>
</dbReference>
<keyword evidence="2" id="KW-1185">Reference proteome</keyword>
<dbReference type="AlphaFoldDB" id="A0A1V6P3X7"/>
<protein>
    <recommendedName>
        <fullName evidence="3">Post-SET domain-containing protein</fullName>
    </recommendedName>
</protein>
<accession>A0A1V6P3X7</accession>
<proteinExistence type="predicted"/>
<dbReference type="EMBL" id="MDYM01000001">
    <property type="protein sequence ID" value="OQD71664.1"/>
    <property type="molecule type" value="Genomic_DNA"/>
</dbReference>
<evidence type="ECO:0008006" key="3">
    <source>
        <dbReference type="Google" id="ProtNLM"/>
    </source>
</evidence>
<dbReference type="SUPFAM" id="SSF82199">
    <property type="entry name" value="SET domain"/>
    <property type="match status" value="1"/>
</dbReference>
<dbReference type="Proteomes" id="UP000191408">
    <property type="component" value="Unassembled WGS sequence"/>
</dbReference>
<evidence type="ECO:0000313" key="2">
    <source>
        <dbReference type="Proteomes" id="UP000191408"/>
    </source>
</evidence>
<dbReference type="OrthoDB" id="5984008at2759"/>
<sequence length="205" mass="23011">MSLQETTTEACEFAPSWAQPSHPNQLEVRKGDEPYSSSARSLVNLPAGSHFAKIDTATEAKHTTYTSVANGKNCRIELNSDLVYCNHSCRPSLIFDMSRFEVRVVDDRPLAIGDELTFFYPSTEWEMVQPFQCNCGAQCKCRGLISGAANLETSILSQYWLNQHIRDLLQDREQRANADIARSFVSKNAVSMDKFNYTVDGVVEV</sequence>
<dbReference type="InterPro" id="IPR053201">
    <property type="entry name" value="Flavunoidine_N-MTase"/>
</dbReference>
<gene>
    <name evidence="1" type="ORF">PENPOL_c001G00373</name>
</gene>
<evidence type="ECO:0000313" key="1">
    <source>
        <dbReference type="EMBL" id="OQD71664.1"/>
    </source>
</evidence>
<dbReference type="PANTHER" id="PTHR12350">
    <property type="entry name" value="HISTONE-LYSINE N-METHYLTRANSFERASE-RELATED"/>
    <property type="match status" value="1"/>
</dbReference>
<dbReference type="PANTHER" id="PTHR12350:SF19">
    <property type="entry name" value="SET DOMAIN-CONTAINING PROTEIN"/>
    <property type="match status" value="1"/>
</dbReference>
<dbReference type="STRING" id="60169.A0A1V6P3X7"/>
<comment type="caution">
    <text evidence="1">The sequence shown here is derived from an EMBL/GenBank/DDBJ whole genome shotgun (WGS) entry which is preliminary data.</text>
</comment>
<name>A0A1V6P3X7_PENPO</name>
<organism evidence="1 2">
    <name type="scientific">Penicillium polonicum</name>
    <dbReference type="NCBI Taxonomy" id="60169"/>
    <lineage>
        <taxon>Eukaryota</taxon>
        <taxon>Fungi</taxon>
        <taxon>Dikarya</taxon>
        <taxon>Ascomycota</taxon>
        <taxon>Pezizomycotina</taxon>
        <taxon>Eurotiomycetes</taxon>
        <taxon>Eurotiomycetidae</taxon>
        <taxon>Eurotiales</taxon>
        <taxon>Aspergillaceae</taxon>
        <taxon>Penicillium</taxon>
    </lineage>
</organism>